<dbReference type="Gene3D" id="3.40.630.30">
    <property type="match status" value="1"/>
</dbReference>
<feature type="domain" description="N-acetyltransferase" evidence="2">
    <location>
        <begin position="18"/>
        <end position="163"/>
    </location>
</feature>
<gene>
    <name evidence="3" type="ORF">GT347_02915</name>
</gene>
<dbReference type="RefSeq" id="WP_160550544.1">
    <property type="nucleotide sequence ID" value="NZ_CP047650.1"/>
</dbReference>
<dbReference type="Pfam" id="PF00583">
    <property type="entry name" value="Acetyltransf_1"/>
    <property type="match status" value="1"/>
</dbReference>
<dbReference type="PROSITE" id="PS51186">
    <property type="entry name" value="GNAT"/>
    <property type="match status" value="1"/>
</dbReference>
<dbReference type="Proteomes" id="UP000464787">
    <property type="component" value="Chromosome"/>
</dbReference>
<dbReference type="InterPro" id="IPR000182">
    <property type="entry name" value="GNAT_dom"/>
</dbReference>
<evidence type="ECO:0000313" key="3">
    <source>
        <dbReference type="EMBL" id="QHI97026.1"/>
    </source>
</evidence>
<evidence type="ECO:0000259" key="2">
    <source>
        <dbReference type="PROSITE" id="PS51186"/>
    </source>
</evidence>
<dbReference type="PANTHER" id="PTHR13947:SF37">
    <property type="entry name" value="LD18367P"/>
    <property type="match status" value="1"/>
</dbReference>
<name>A0A857IZX8_9BURK</name>
<protein>
    <submittedName>
        <fullName evidence="3">GNAT family N-acetyltransferase</fullName>
    </submittedName>
</protein>
<proteinExistence type="predicted"/>
<dbReference type="EMBL" id="CP047650">
    <property type="protein sequence ID" value="QHI97026.1"/>
    <property type="molecule type" value="Genomic_DNA"/>
</dbReference>
<dbReference type="GO" id="GO:0008080">
    <property type="term" value="F:N-acetyltransferase activity"/>
    <property type="evidence" value="ECO:0007669"/>
    <property type="project" value="InterPro"/>
</dbReference>
<dbReference type="KEGG" id="xyk:GT347_02915"/>
<dbReference type="PANTHER" id="PTHR13947">
    <property type="entry name" value="GNAT FAMILY N-ACETYLTRANSFERASE"/>
    <property type="match status" value="1"/>
</dbReference>
<keyword evidence="4" id="KW-1185">Reference proteome</keyword>
<dbReference type="SUPFAM" id="SSF55729">
    <property type="entry name" value="Acyl-CoA N-acyltransferases (Nat)"/>
    <property type="match status" value="1"/>
</dbReference>
<organism evidence="3 4">
    <name type="scientific">Xylophilus rhododendri</name>
    <dbReference type="NCBI Taxonomy" id="2697032"/>
    <lineage>
        <taxon>Bacteria</taxon>
        <taxon>Pseudomonadati</taxon>
        <taxon>Pseudomonadota</taxon>
        <taxon>Betaproteobacteria</taxon>
        <taxon>Burkholderiales</taxon>
        <taxon>Xylophilus</taxon>
    </lineage>
</organism>
<sequence>MGAAPIDIVQGYHPGALGRIVEMHALFYAAHAGFGQVFESQVACGLAEFAGRLGDARNGLWTAVSAGRVVGSVAIDGKGFADGHAHLRWFIVDGGQRGGGLGKALLQRALAFCDEHRFAETRLWTFEGLDAARRLYEAQGFVLKQQQAGAQWGSEVQEQLFVRQQGPA</sequence>
<evidence type="ECO:0000256" key="1">
    <source>
        <dbReference type="ARBA" id="ARBA00022679"/>
    </source>
</evidence>
<keyword evidence="1 3" id="KW-0808">Transferase</keyword>
<dbReference type="InterPro" id="IPR050769">
    <property type="entry name" value="NAT_camello-type"/>
</dbReference>
<dbReference type="InterPro" id="IPR016181">
    <property type="entry name" value="Acyl_CoA_acyltransferase"/>
</dbReference>
<dbReference type="AlphaFoldDB" id="A0A857IZX8"/>
<reference evidence="3 4" key="1">
    <citation type="submission" date="2020-01" db="EMBL/GenBank/DDBJ databases">
        <title>Genome sequencing of strain KACC 21265.</title>
        <authorList>
            <person name="Heo J."/>
            <person name="Kim S.-J."/>
            <person name="Kim J.-S."/>
            <person name="Hong S.-B."/>
            <person name="Kwon S.-W."/>
        </authorList>
    </citation>
    <scope>NUCLEOTIDE SEQUENCE [LARGE SCALE GENOMIC DNA]</scope>
    <source>
        <strain evidence="3 4">KACC 21265</strain>
    </source>
</reference>
<evidence type="ECO:0000313" key="4">
    <source>
        <dbReference type="Proteomes" id="UP000464787"/>
    </source>
</evidence>
<accession>A0A857IZX8</accession>